<dbReference type="GO" id="GO:0005035">
    <property type="term" value="F:death receptor activity"/>
    <property type="evidence" value="ECO:0007669"/>
    <property type="project" value="TreeGrafter"/>
</dbReference>
<evidence type="ECO:0000256" key="3">
    <source>
        <dbReference type="PROSITE-ProRule" id="PRU00206"/>
    </source>
</evidence>
<feature type="repeat" description="TNFR-Cys" evidence="3">
    <location>
        <begin position="416"/>
        <end position="457"/>
    </location>
</feature>
<evidence type="ECO:0000256" key="4">
    <source>
        <dbReference type="SAM" id="Phobius"/>
    </source>
</evidence>
<keyword evidence="3" id="KW-1015">Disulfide bond</keyword>
<dbReference type="PANTHER" id="PTHR46605">
    <property type="entry name" value="TUMOR NECROSIS FACTOR RECEPTOR"/>
    <property type="match status" value="1"/>
</dbReference>
<keyword evidence="1" id="KW-0433">Leucine-rich repeat</keyword>
<protein>
    <submittedName>
        <fullName evidence="6">DgyrCDS13194</fullName>
    </submittedName>
</protein>
<dbReference type="Pfam" id="PF13855">
    <property type="entry name" value="LRR_8"/>
    <property type="match status" value="1"/>
</dbReference>
<dbReference type="Proteomes" id="UP000549394">
    <property type="component" value="Unassembled WGS sequence"/>
</dbReference>
<dbReference type="InterPro" id="IPR032675">
    <property type="entry name" value="LRR_dom_sf"/>
</dbReference>
<comment type="caution">
    <text evidence="3">Lacks conserved residue(s) required for the propagation of feature annotation.</text>
</comment>
<dbReference type="GO" id="GO:0005886">
    <property type="term" value="C:plasma membrane"/>
    <property type="evidence" value="ECO:0007669"/>
    <property type="project" value="TreeGrafter"/>
</dbReference>
<dbReference type="GO" id="GO:0015026">
    <property type="term" value="F:coreceptor activity"/>
    <property type="evidence" value="ECO:0007669"/>
    <property type="project" value="TreeGrafter"/>
</dbReference>
<dbReference type="InterPro" id="IPR001368">
    <property type="entry name" value="TNFR/NGFR_Cys_rich_reg"/>
</dbReference>
<feature type="disulfide bond" evidence="3">
    <location>
        <begin position="439"/>
        <end position="457"/>
    </location>
</feature>
<accession>A0A7I8W9Y4</accession>
<dbReference type="InterPro" id="IPR052302">
    <property type="entry name" value="Neurotrophin_rcpt-DD"/>
</dbReference>
<dbReference type="SMART" id="SM00369">
    <property type="entry name" value="LRR_TYP"/>
    <property type="match status" value="2"/>
</dbReference>
<dbReference type="EMBL" id="CAJFCJ010000024">
    <property type="protein sequence ID" value="CAD5124950.1"/>
    <property type="molecule type" value="Genomic_DNA"/>
</dbReference>
<keyword evidence="4" id="KW-1133">Transmembrane helix</keyword>
<evidence type="ECO:0000313" key="7">
    <source>
        <dbReference type="Proteomes" id="UP000549394"/>
    </source>
</evidence>
<dbReference type="OrthoDB" id="17912at2759"/>
<keyword evidence="7" id="KW-1185">Reference proteome</keyword>
<dbReference type="GO" id="GO:0007266">
    <property type="term" value="P:Rho protein signal transduction"/>
    <property type="evidence" value="ECO:0007669"/>
    <property type="project" value="TreeGrafter"/>
</dbReference>
<evidence type="ECO:0000313" key="6">
    <source>
        <dbReference type="EMBL" id="CAD5124950.1"/>
    </source>
</evidence>
<name>A0A7I8W9Y4_9ANNE</name>
<sequence length="637" mass="74099">MTSEELVGLLYFEKNPYDYMKLEEQLEYHRSMCEFGSERIDHCPLCFKNLDKEAPKYILSFMDCAKGDRFISWMKNKCVFGFPQFESILNHYVTSWQFTELHLDSLKKCGGESSIPIELFTLQHVTWLSLSHNNLERIPPDIGRMDSLEHLVLTGNKLDVASLPRTLTFCRKLKTLLLDNNLLDALPGFLLSMPSLITVHRHGNHNYFKSTFMWYHTDVNERILKVAKSHTPRYYSALSLQFLAAQALISSPTEYLTDKNIPPSLKVFLAESFRRFNICEHCKKAFLKQSDGYKVITFKNPYLGNTCVPFEHWACSLECSRAIEIPARKEQVEASKRADKEYERKVKFHEKDIGIRSGIKPKMTYKRKVSCYACTTIQKYHKDIEGKTLQLDCKYCAPGFKVHKKCTNSTDTVCKPCENGKTFSARRSLRQRCKRCSECIYPSRVVKECTVTSDTKCGRCDRGFYWSYEYNICRRCSYCFLGNPNIRAYKLHACALDGMPRNFQCIPIRNGPKAPIFDLKKLRKLDKSDDDRKYESFSSGDGRYFLDDDEDVTQEAFETPLVKRRLKKRHLTEEKLNTNPEGSVKTKQLMLLYFKEGLYQNKVFIIYLAVVFSIALIGLTALWFSKCKKFKPKLQLN</sequence>
<dbReference type="GO" id="GO:0009986">
    <property type="term" value="C:cell surface"/>
    <property type="evidence" value="ECO:0007669"/>
    <property type="project" value="TreeGrafter"/>
</dbReference>
<dbReference type="InterPro" id="IPR001611">
    <property type="entry name" value="Leu-rich_rpt"/>
</dbReference>
<feature type="transmembrane region" description="Helical" evidence="4">
    <location>
        <begin position="604"/>
        <end position="624"/>
    </location>
</feature>
<dbReference type="Gene3D" id="2.10.50.10">
    <property type="entry name" value="Tumor Necrosis Factor Receptor, subunit A, domain 2"/>
    <property type="match status" value="2"/>
</dbReference>
<evidence type="ECO:0000256" key="1">
    <source>
        <dbReference type="ARBA" id="ARBA00022614"/>
    </source>
</evidence>
<evidence type="ECO:0000259" key="5">
    <source>
        <dbReference type="PROSITE" id="PS50050"/>
    </source>
</evidence>
<dbReference type="SUPFAM" id="SSF52058">
    <property type="entry name" value="L domain-like"/>
    <property type="match status" value="1"/>
</dbReference>
<gene>
    <name evidence="6" type="ORF">DGYR_LOCUS12419</name>
</gene>
<proteinExistence type="predicted"/>
<organism evidence="6 7">
    <name type="scientific">Dimorphilus gyrociliatus</name>
    <dbReference type="NCBI Taxonomy" id="2664684"/>
    <lineage>
        <taxon>Eukaryota</taxon>
        <taxon>Metazoa</taxon>
        <taxon>Spiralia</taxon>
        <taxon>Lophotrochozoa</taxon>
        <taxon>Annelida</taxon>
        <taxon>Polychaeta</taxon>
        <taxon>Polychaeta incertae sedis</taxon>
        <taxon>Dinophilidae</taxon>
        <taxon>Dimorphilus</taxon>
    </lineage>
</organism>
<dbReference type="PROSITE" id="PS00652">
    <property type="entry name" value="TNFR_NGFR_1"/>
    <property type="match status" value="1"/>
</dbReference>
<dbReference type="Pfam" id="PF00020">
    <property type="entry name" value="TNFR_c6"/>
    <property type="match status" value="1"/>
</dbReference>
<dbReference type="PROSITE" id="PS50050">
    <property type="entry name" value="TNFR_NGFR_2"/>
    <property type="match status" value="1"/>
</dbReference>
<dbReference type="PANTHER" id="PTHR46605:SF2">
    <property type="entry name" value="TNFR-CYS DOMAIN-CONTAINING PROTEIN"/>
    <property type="match status" value="1"/>
</dbReference>
<feature type="domain" description="TNFR-Cys" evidence="5">
    <location>
        <begin position="416"/>
        <end position="457"/>
    </location>
</feature>
<dbReference type="SMART" id="SM00208">
    <property type="entry name" value="TNFR"/>
    <property type="match status" value="2"/>
</dbReference>
<keyword evidence="4" id="KW-0812">Transmembrane</keyword>
<keyword evidence="4" id="KW-0472">Membrane</keyword>
<dbReference type="InterPro" id="IPR003591">
    <property type="entry name" value="Leu-rich_rpt_typical-subtyp"/>
</dbReference>
<comment type="caution">
    <text evidence="6">The sequence shown here is derived from an EMBL/GenBank/DDBJ whole genome shotgun (WGS) entry which is preliminary data.</text>
</comment>
<dbReference type="Gene3D" id="3.80.10.10">
    <property type="entry name" value="Ribonuclease Inhibitor"/>
    <property type="match status" value="1"/>
</dbReference>
<keyword evidence="2" id="KW-0677">Repeat</keyword>
<reference evidence="6 7" key="1">
    <citation type="submission" date="2020-08" db="EMBL/GenBank/DDBJ databases">
        <authorList>
            <person name="Hejnol A."/>
        </authorList>
    </citation>
    <scope>NUCLEOTIDE SEQUENCE [LARGE SCALE GENOMIC DNA]</scope>
</reference>
<dbReference type="GO" id="GO:0048406">
    <property type="term" value="F:nerve growth factor binding"/>
    <property type="evidence" value="ECO:0007669"/>
    <property type="project" value="TreeGrafter"/>
</dbReference>
<dbReference type="AlphaFoldDB" id="A0A7I8W9Y4"/>
<dbReference type="SUPFAM" id="SSF57586">
    <property type="entry name" value="TNF receptor-like"/>
    <property type="match status" value="2"/>
</dbReference>
<evidence type="ECO:0000256" key="2">
    <source>
        <dbReference type="ARBA" id="ARBA00022737"/>
    </source>
</evidence>
<feature type="disulfide bond" evidence="3">
    <location>
        <begin position="436"/>
        <end position="449"/>
    </location>
</feature>